<dbReference type="EMBL" id="JBHSDS010000010">
    <property type="protein sequence ID" value="MFC4360017.1"/>
    <property type="molecule type" value="Genomic_DNA"/>
</dbReference>
<feature type="compositionally biased region" description="Acidic residues" evidence="1">
    <location>
        <begin position="131"/>
        <end position="152"/>
    </location>
</feature>
<evidence type="ECO:0000313" key="3">
    <source>
        <dbReference type="Proteomes" id="UP001595921"/>
    </source>
</evidence>
<reference evidence="2 3" key="1">
    <citation type="journal article" date="2019" name="Int. J. Syst. Evol. Microbiol.">
        <title>The Global Catalogue of Microorganisms (GCM) 10K type strain sequencing project: providing services to taxonomists for standard genome sequencing and annotation.</title>
        <authorList>
            <consortium name="The Broad Institute Genomics Platform"/>
            <consortium name="The Broad Institute Genome Sequencing Center for Infectious Disease"/>
            <person name="Wu L."/>
            <person name="Ma J."/>
        </authorList>
    </citation>
    <scope>NUCLEOTIDE SEQUENCE [LARGE SCALE GENOMIC DNA]</scope>
    <source>
        <strain evidence="2 3">CGMCC 1.12553</strain>
    </source>
</reference>
<evidence type="ECO:0000256" key="1">
    <source>
        <dbReference type="SAM" id="MobiDB-lite"/>
    </source>
</evidence>
<dbReference type="Proteomes" id="UP001595921">
    <property type="component" value="Unassembled WGS sequence"/>
</dbReference>
<comment type="caution">
    <text evidence="2">The sequence shown here is derived from an EMBL/GenBank/DDBJ whole genome shotgun (WGS) entry which is preliminary data.</text>
</comment>
<accession>A0ABD5PGI2</accession>
<gene>
    <name evidence="2" type="ORF">ACFO0N_18875</name>
</gene>
<proteinExistence type="predicted"/>
<dbReference type="RefSeq" id="WP_267623286.1">
    <property type="nucleotide sequence ID" value="NZ_JAODIW010000008.1"/>
</dbReference>
<protein>
    <submittedName>
        <fullName evidence="2">DUF4112 domain-containing protein</fullName>
    </submittedName>
</protein>
<dbReference type="Pfam" id="PF13430">
    <property type="entry name" value="DUF4112"/>
    <property type="match status" value="1"/>
</dbReference>
<dbReference type="AlphaFoldDB" id="A0ABD5PGI2"/>
<name>A0ABD5PGI2_9EURY</name>
<dbReference type="PANTHER" id="PTHR35519:SF2">
    <property type="entry name" value="PH DOMAIN PROTEIN"/>
    <property type="match status" value="1"/>
</dbReference>
<organism evidence="2 3">
    <name type="scientific">Halobium salinum</name>
    <dbReference type="NCBI Taxonomy" id="1364940"/>
    <lineage>
        <taxon>Archaea</taxon>
        <taxon>Methanobacteriati</taxon>
        <taxon>Methanobacteriota</taxon>
        <taxon>Stenosarchaea group</taxon>
        <taxon>Halobacteria</taxon>
        <taxon>Halobacteriales</taxon>
        <taxon>Haloferacaceae</taxon>
        <taxon>Halobium</taxon>
    </lineage>
</organism>
<evidence type="ECO:0000313" key="2">
    <source>
        <dbReference type="EMBL" id="MFC4360017.1"/>
    </source>
</evidence>
<feature type="region of interest" description="Disordered" evidence="1">
    <location>
        <begin position="126"/>
        <end position="152"/>
    </location>
</feature>
<sequence>MDDPDASDGFPSMTDPTPEAALERARYVANLMDSAFTVPGTDIEVGLDPILGILPVGGDAVSAGMSLYIVAEGARAGVPKEELAKMLLLTGIDFGVGSIPVVGTVFDTFWRSNLWNVDTIEKHLERAETTEGSDPDTDAVTIDIDDESEDEE</sequence>
<keyword evidence="3" id="KW-1185">Reference proteome</keyword>
<dbReference type="PANTHER" id="PTHR35519">
    <property type="entry name" value="MEMBRANE PROTEINS"/>
    <property type="match status" value="1"/>
</dbReference>
<dbReference type="InterPro" id="IPR025187">
    <property type="entry name" value="DUF4112"/>
</dbReference>